<dbReference type="AlphaFoldDB" id="A0A9W8M690"/>
<comment type="caution">
    <text evidence="1">The sequence shown here is derived from an EMBL/GenBank/DDBJ whole genome shotgun (WGS) entry which is preliminary data.</text>
</comment>
<feature type="non-terminal residue" evidence="1">
    <location>
        <position position="80"/>
    </location>
</feature>
<sequence>MEKGETSVEKWRGAVSEVEDIVDILQNFGPRVEGFNKYKWRSQARSILRTFIARTKDFEDEPEWERLMALQEDLKKADED</sequence>
<evidence type="ECO:0000313" key="1">
    <source>
        <dbReference type="EMBL" id="KAJ2920420.1"/>
    </source>
</evidence>
<reference evidence="1" key="1">
    <citation type="submission" date="2022-06" db="EMBL/GenBank/DDBJ databases">
        <title>Genome Sequence of Candolleomyces eurysporus.</title>
        <authorList>
            <person name="Buettner E."/>
        </authorList>
    </citation>
    <scope>NUCLEOTIDE SEQUENCE</scope>
    <source>
        <strain evidence="1">VTCC 930004</strain>
    </source>
</reference>
<dbReference type="Proteomes" id="UP001140091">
    <property type="component" value="Unassembled WGS sequence"/>
</dbReference>
<organism evidence="1 2">
    <name type="scientific">Candolleomyces eurysporus</name>
    <dbReference type="NCBI Taxonomy" id="2828524"/>
    <lineage>
        <taxon>Eukaryota</taxon>
        <taxon>Fungi</taxon>
        <taxon>Dikarya</taxon>
        <taxon>Basidiomycota</taxon>
        <taxon>Agaricomycotina</taxon>
        <taxon>Agaricomycetes</taxon>
        <taxon>Agaricomycetidae</taxon>
        <taxon>Agaricales</taxon>
        <taxon>Agaricineae</taxon>
        <taxon>Psathyrellaceae</taxon>
        <taxon>Candolleomyces</taxon>
    </lineage>
</organism>
<dbReference type="OrthoDB" id="1936594at2759"/>
<gene>
    <name evidence="1" type="ORF">H1R20_g16673</name>
</gene>
<name>A0A9W8M690_9AGAR</name>
<keyword evidence="2" id="KW-1185">Reference proteome</keyword>
<proteinExistence type="predicted"/>
<evidence type="ECO:0000313" key="2">
    <source>
        <dbReference type="Proteomes" id="UP001140091"/>
    </source>
</evidence>
<dbReference type="EMBL" id="JANBPK010001952">
    <property type="protein sequence ID" value="KAJ2920420.1"/>
    <property type="molecule type" value="Genomic_DNA"/>
</dbReference>
<protein>
    <submittedName>
        <fullName evidence="1">Uncharacterized protein</fullName>
    </submittedName>
</protein>
<accession>A0A9W8M690</accession>